<dbReference type="InterPro" id="IPR009078">
    <property type="entry name" value="Ferritin-like_SF"/>
</dbReference>
<evidence type="ECO:0000313" key="5">
    <source>
        <dbReference type="Proteomes" id="UP000627166"/>
    </source>
</evidence>
<evidence type="ECO:0000256" key="1">
    <source>
        <dbReference type="ARBA" id="ARBA00033738"/>
    </source>
</evidence>
<feature type="domain" description="Rubrerythrin diiron-binding" evidence="3">
    <location>
        <begin position="18"/>
        <end position="158"/>
    </location>
</feature>
<dbReference type="InterPro" id="IPR051429">
    <property type="entry name" value="Encapsulin_nc"/>
</dbReference>
<dbReference type="Gene3D" id="6.10.140.1960">
    <property type="match status" value="2"/>
</dbReference>
<protein>
    <submittedName>
        <fullName evidence="4">Ferritin-like domain-containing protein</fullName>
    </submittedName>
</protein>
<sequence>MSYTTIRQPEGVVHSYDNLLREAMIAELVAINDYSEILAHSDIKILNNILHHIMEEEKEHYGRFLNLLRKVDEEQYYRYRQVLEENEARYLEPLEIDYGREKRSNRAILDDIRKNIKGELEAIVLYEDQLRKIPDQEGRRVMYEVIMDEKEHVEELTEALLKLDRDKYGPISRR</sequence>
<reference evidence="4 5" key="1">
    <citation type="submission" date="2020-08" db="EMBL/GenBank/DDBJ databases">
        <title>A Genomic Blueprint of the Chicken Gut Microbiome.</title>
        <authorList>
            <person name="Gilroy R."/>
            <person name="Ravi A."/>
            <person name="Getino M."/>
            <person name="Pursley I."/>
            <person name="Horton D.L."/>
            <person name="Alikhan N.-F."/>
            <person name="Baker D."/>
            <person name="Gharbi K."/>
            <person name="Hall N."/>
            <person name="Watson M."/>
            <person name="Adriaenssens E.M."/>
            <person name="Foster-Nyarko E."/>
            <person name="Jarju S."/>
            <person name="Secka A."/>
            <person name="Antonio M."/>
            <person name="Oren A."/>
            <person name="Chaudhuri R."/>
            <person name="La Ragione R.M."/>
            <person name="Hildebrand F."/>
            <person name="Pallen M.J."/>
        </authorList>
    </citation>
    <scope>NUCLEOTIDE SEQUENCE [LARGE SCALE GENOMIC DNA]</scope>
    <source>
        <strain evidence="4 5">N37</strain>
    </source>
</reference>
<proteinExistence type="predicted"/>
<name>A0ABR8YQ40_9CLOT</name>
<gene>
    <name evidence="4" type="ORF">H9637_04755</name>
</gene>
<dbReference type="InterPro" id="IPR003251">
    <property type="entry name" value="Rr_diiron-bd_dom"/>
</dbReference>
<comment type="subcellular location">
    <subcellularLocation>
        <location evidence="1">Encapsulin nanocompartment</location>
    </subcellularLocation>
</comment>
<dbReference type="CDD" id="cd00657">
    <property type="entry name" value="Ferritin_like"/>
    <property type="match status" value="1"/>
</dbReference>
<dbReference type="RefSeq" id="WP_191739330.1">
    <property type="nucleotide sequence ID" value="NZ_JACSQB010000037.1"/>
</dbReference>
<evidence type="ECO:0000256" key="2">
    <source>
        <dbReference type="ARBA" id="ARBA00033787"/>
    </source>
</evidence>
<dbReference type="SUPFAM" id="SSF47240">
    <property type="entry name" value="Ferritin-like"/>
    <property type="match status" value="1"/>
</dbReference>
<dbReference type="Proteomes" id="UP000627166">
    <property type="component" value="Unassembled WGS sequence"/>
</dbReference>
<dbReference type="PANTHER" id="PTHR37165">
    <property type="entry name" value="PEPTIDASE U56 FAMILY"/>
    <property type="match status" value="1"/>
</dbReference>
<comment type="caution">
    <text evidence="4">The sequence shown here is derived from an EMBL/GenBank/DDBJ whole genome shotgun (WGS) entry which is preliminary data.</text>
</comment>
<organism evidence="4 5">
    <name type="scientific">Clostridium faecium</name>
    <dbReference type="NCBI Taxonomy" id="2762223"/>
    <lineage>
        <taxon>Bacteria</taxon>
        <taxon>Bacillati</taxon>
        <taxon>Bacillota</taxon>
        <taxon>Clostridia</taxon>
        <taxon>Eubacteriales</taxon>
        <taxon>Clostridiaceae</taxon>
        <taxon>Clostridium</taxon>
    </lineage>
</organism>
<keyword evidence="5" id="KW-1185">Reference proteome</keyword>
<evidence type="ECO:0000259" key="3">
    <source>
        <dbReference type="Pfam" id="PF02915"/>
    </source>
</evidence>
<dbReference type="PANTHER" id="PTHR37165:SF1">
    <property type="entry name" value="TYPE 1 ENCAPSULIN SHELL PROTEIN"/>
    <property type="match status" value="1"/>
</dbReference>
<accession>A0ABR8YQ40</accession>
<dbReference type="Pfam" id="PF02915">
    <property type="entry name" value="Rubrerythrin"/>
    <property type="match status" value="1"/>
</dbReference>
<keyword evidence="2" id="KW-1284">Encapsulin nanocompartment</keyword>
<evidence type="ECO:0000313" key="4">
    <source>
        <dbReference type="EMBL" id="MBD8046357.1"/>
    </source>
</evidence>
<dbReference type="EMBL" id="JACSQB010000037">
    <property type="protein sequence ID" value="MBD8046357.1"/>
    <property type="molecule type" value="Genomic_DNA"/>
</dbReference>